<evidence type="ECO:0000256" key="4">
    <source>
        <dbReference type="ARBA" id="ARBA00023295"/>
    </source>
</evidence>
<name>A0A7K1USD2_9NOCA</name>
<gene>
    <name evidence="8" type="ORF">GPX89_06045</name>
</gene>
<feature type="signal peptide" evidence="6">
    <location>
        <begin position="1"/>
        <end position="23"/>
    </location>
</feature>
<dbReference type="InterPro" id="IPR013785">
    <property type="entry name" value="Aldolase_TIM"/>
</dbReference>
<protein>
    <recommendedName>
        <fullName evidence="5">Alpha-galactosidase</fullName>
        <ecNumber evidence="5">3.2.1.22</ecNumber>
    </recommendedName>
    <alternativeName>
        <fullName evidence="5">Melibiase</fullName>
    </alternativeName>
</protein>
<dbReference type="PROSITE" id="PS51257">
    <property type="entry name" value="PROKAR_LIPOPROTEIN"/>
    <property type="match status" value="1"/>
</dbReference>
<evidence type="ECO:0000256" key="6">
    <source>
        <dbReference type="SAM" id="SignalP"/>
    </source>
</evidence>
<keyword evidence="4 5" id="KW-0326">Glycosidase</keyword>
<keyword evidence="3 5" id="KW-0378">Hydrolase</keyword>
<evidence type="ECO:0000313" key="8">
    <source>
        <dbReference type="EMBL" id="MVU76808.1"/>
    </source>
</evidence>
<dbReference type="CDD" id="cd14792">
    <property type="entry name" value="GH27"/>
    <property type="match status" value="1"/>
</dbReference>
<evidence type="ECO:0000313" key="9">
    <source>
        <dbReference type="Proteomes" id="UP000466794"/>
    </source>
</evidence>
<dbReference type="Pfam" id="PF17801">
    <property type="entry name" value="Melibiase_C"/>
    <property type="match status" value="1"/>
</dbReference>
<dbReference type="InterPro" id="IPR002241">
    <property type="entry name" value="Glyco_hydro_27"/>
</dbReference>
<organism evidence="8 9">
    <name type="scientific">Nocardia terrae</name>
    <dbReference type="NCBI Taxonomy" id="2675851"/>
    <lineage>
        <taxon>Bacteria</taxon>
        <taxon>Bacillati</taxon>
        <taxon>Actinomycetota</taxon>
        <taxon>Actinomycetes</taxon>
        <taxon>Mycobacteriales</taxon>
        <taxon>Nocardiaceae</taxon>
        <taxon>Nocardia</taxon>
    </lineage>
</organism>
<evidence type="ECO:0000259" key="7">
    <source>
        <dbReference type="Pfam" id="PF17801"/>
    </source>
</evidence>
<dbReference type="RefSeq" id="WP_157355545.1">
    <property type="nucleotide sequence ID" value="NZ_WRPP01000001.1"/>
</dbReference>
<comment type="caution">
    <text evidence="8">The sequence shown here is derived from an EMBL/GenBank/DDBJ whole genome shotgun (WGS) entry which is preliminary data.</text>
</comment>
<dbReference type="Pfam" id="PF16499">
    <property type="entry name" value="Melibiase_2"/>
    <property type="match status" value="2"/>
</dbReference>
<dbReference type="PRINTS" id="PR00740">
    <property type="entry name" value="GLHYDRLASE27"/>
</dbReference>
<reference evidence="8 9" key="1">
    <citation type="submission" date="2019-12" db="EMBL/GenBank/DDBJ databases">
        <title>Nocardia sp. nov. ET3-3 isolated from soil.</title>
        <authorList>
            <person name="Kanchanasin P."/>
            <person name="Tanasupawat S."/>
            <person name="Yuki M."/>
            <person name="Kudo T."/>
        </authorList>
    </citation>
    <scope>NUCLEOTIDE SEQUENCE [LARGE SCALE GENOMIC DNA]</scope>
    <source>
        <strain evidence="8 9">ET3-3</strain>
    </source>
</reference>
<dbReference type="InterPro" id="IPR041233">
    <property type="entry name" value="Melibiase_C"/>
</dbReference>
<feature type="domain" description="Alpha galactosidase C-terminal" evidence="7">
    <location>
        <begin position="384"/>
        <end position="459"/>
    </location>
</feature>
<dbReference type="InterPro" id="IPR013780">
    <property type="entry name" value="Glyco_hydro_b"/>
</dbReference>
<dbReference type="AlphaFoldDB" id="A0A7K1USD2"/>
<dbReference type="SUPFAM" id="SSF51445">
    <property type="entry name" value="(Trans)glycosidases"/>
    <property type="match status" value="1"/>
</dbReference>
<dbReference type="PANTHER" id="PTHR11452:SF75">
    <property type="entry name" value="ALPHA-GALACTOSIDASE MEL1"/>
    <property type="match status" value="1"/>
</dbReference>
<keyword evidence="9" id="KW-1185">Reference proteome</keyword>
<dbReference type="PANTHER" id="PTHR11452">
    <property type="entry name" value="ALPHA-GALACTOSIDASE/ALPHA-N-ACETYLGALACTOSAMINIDASE"/>
    <property type="match status" value="1"/>
</dbReference>
<comment type="similarity">
    <text evidence="1 5">Belongs to the glycosyl hydrolase 27 family.</text>
</comment>
<evidence type="ECO:0000256" key="1">
    <source>
        <dbReference type="ARBA" id="ARBA00009743"/>
    </source>
</evidence>
<accession>A0A7K1USD2</accession>
<proteinExistence type="inferred from homology"/>
<dbReference type="GO" id="GO:0004557">
    <property type="term" value="F:alpha-galactosidase activity"/>
    <property type="evidence" value="ECO:0007669"/>
    <property type="project" value="UniProtKB-EC"/>
</dbReference>
<dbReference type="Gene3D" id="2.60.40.1180">
    <property type="entry name" value="Golgi alpha-mannosidase II"/>
    <property type="match status" value="1"/>
</dbReference>
<evidence type="ECO:0000256" key="2">
    <source>
        <dbReference type="ARBA" id="ARBA00022729"/>
    </source>
</evidence>
<sequence length="466" mass="49954">MRLRVLSSVLVVALAVVVGGAGCAGRDTQPDPGLASVAAPMGWNSWNSGIALTENTIHEVIDAMVSSGMRDAGYRYVDLDAGWAAPVRDGNGNLQTDPQRFPHGIAALADYAHRQGLFLGLYSSPFNAICGQSPATASLGHETADARTFANWGVDLLKYDWCRTDATLESQVRIFTAMRDALRHSGRRILYSINPNSSADTHAAADYDWSTVSDMTRNAGDLIPLWHNDILDTRTGSSSTGMILGVTDQLDAAEPLAARSRPGYWNDPDMLVAGLQLTDFIGAHLAGYSADALSGTLDARQVLELESSFDISPAVIAELRDPGRNLTLDEQRSHFALWAMLAAPLIAGNDVRAMSEETRALLTNTEVIAVDQDPAVVQATRLHGDRRILRKPLADGSLALALFNFGNTPTSIETTAAAAGLQQHSCYTVRDLWTHTTRTTDGPLTAPGIPAHAVVMLKITPTCQPT</sequence>
<feature type="chain" id="PRO_5038471389" description="Alpha-galactosidase" evidence="6">
    <location>
        <begin position="24"/>
        <end position="466"/>
    </location>
</feature>
<dbReference type="EMBL" id="WRPP01000001">
    <property type="protein sequence ID" value="MVU76808.1"/>
    <property type="molecule type" value="Genomic_DNA"/>
</dbReference>
<dbReference type="SUPFAM" id="SSF51011">
    <property type="entry name" value="Glycosyl hydrolase domain"/>
    <property type="match status" value="1"/>
</dbReference>
<evidence type="ECO:0000256" key="3">
    <source>
        <dbReference type="ARBA" id="ARBA00022801"/>
    </source>
</evidence>
<dbReference type="GO" id="GO:0005975">
    <property type="term" value="P:carbohydrate metabolic process"/>
    <property type="evidence" value="ECO:0007669"/>
    <property type="project" value="InterPro"/>
</dbReference>
<keyword evidence="5" id="KW-1015">Disulfide bond</keyword>
<dbReference type="Proteomes" id="UP000466794">
    <property type="component" value="Unassembled WGS sequence"/>
</dbReference>
<evidence type="ECO:0000256" key="5">
    <source>
        <dbReference type="RuleBase" id="RU361168"/>
    </source>
</evidence>
<dbReference type="EC" id="3.2.1.22" evidence="5"/>
<dbReference type="Gene3D" id="3.20.20.70">
    <property type="entry name" value="Aldolase class I"/>
    <property type="match status" value="2"/>
</dbReference>
<dbReference type="InterPro" id="IPR017853">
    <property type="entry name" value="GH"/>
</dbReference>
<comment type="catalytic activity">
    <reaction evidence="5">
        <text>Hydrolysis of terminal, non-reducing alpha-D-galactose residues in alpha-D-galactosides, including galactose oligosaccharides, galactomannans and galactolipids.</text>
        <dbReference type="EC" id="3.2.1.22"/>
    </reaction>
</comment>
<keyword evidence="2 6" id="KW-0732">Signal</keyword>